<evidence type="ECO:0000256" key="2">
    <source>
        <dbReference type="ARBA" id="ARBA00010790"/>
    </source>
</evidence>
<keyword evidence="9" id="KW-0753">Steroid metabolism</keyword>
<gene>
    <name evidence="18" type="ORF">BM536_037975</name>
</gene>
<dbReference type="EC" id="1.1.3.6" evidence="13"/>
<dbReference type="Gene3D" id="3.50.50.60">
    <property type="entry name" value="FAD/NAD(P)-binding domain"/>
    <property type="match status" value="4"/>
</dbReference>
<evidence type="ECO:0000313" key="18">
    <source>
        <dbReference type="EMBL" id="OQD51801.1"/>
    </source>
</evidence>
<evidence type="ECO:0000313" key="19">
    <source>
        <dbReference type="Proteomes" id="UP000184286"/>
    </source>
</evidence>
<dbReference type="InterPro" id="IPR036188">
    <property type="entry name" value="FAD/NAD-bd_sf"/>
</dbReference>
<dbReference type="GO" id="GO:0050660">
    <property type="term" value="F:flavin adenine dinucleotide binding"/>
    <property type="evidence" value="ECO:0007669"/>
    <property type="project" value="InterPro"/>
</dbReference>
<evidence type="ECO:0000256" key="12">
    <source>
        <dbReference type="ARBA" id="ARBA00049645"/>
    </source>
</evidence>
<dbReference type="AlphaFoldDB" id="A0A1V6MH59"/>
<evidence type="ECO:0000259" key="16">
    <source>
        <dbReference type="Pfam" id="PF00732"/>
    </source>
</evidence>
<dbReference type="STRING" id="114686.BM536_037975"/>
<evidence type="ECO:0000256" key="13">
    <source>
        <dbReference type="ARBA" id="ARBA00049723"/>
    </source>
</evidence>
<dbReference type="SUPFAM" id="SSF51905">
    <property type="entry name" value="FAD/NAD(P)-binding domain"/>
    <property type="match status" value="1"/>
</dbReference>
<feature type="domain" description="Glucose-methanol-choline oxidoreductase N-terminal" evidence="16">
    <location>
        <begin position="33"/>
        <end position="260"/>
    </location>
</feature>
<dbReference type="PANTHER" id="PTHR47470:SF1">
    <property type="entry name" value="FAD-DEPENDENT OXIDOREDUCTASE 2 FAD BINDING DOMAIN-CONTAINING PROTEIN"/>
    <property type="match status" value="1"/>
</dbReference>
<evidence type="ECO:0000256" key="3">
    <source>
        <dbReference type="ARBA" id="ARBA00022548"/>
    </source>
</evidence>
<evidence type="ECO:0000256" key="8">
    <source>
        <dbReference type="ARBA" id="ARBA00023166"/>
    </source>
</evidence>
<reference evidence="18 19" key="2">
    <citation type="submission" date="2017-02" db="EMBL/GenBank/DDBJ databases">
        <title>Draft genome sequence of Streptomyces phaeoluteigriseus type strain DSM41896.</title>
        <authorList>
            <person name="Salih T.S."/>
            <person name="Algora Gallardo L."/>
            <person name="Melo Santos T."/>
            <person name="Filgueira Martinez S."/>
            <person name="Herron P.R."/>
        </authorList>
    </citation>
    <scope>NUCLEOTIDE SEQUENCE [LARGE SCALE GENOMIC DNA]</scope>
    <source>
        <strain evidence="18 19">DSM 41896</strain>
    </source>
</reference>
<dbReference type="GO" id="GO:0008203">
    <property type="term" value="P:cholesterol metabolic process"/>
    <property type="evidence" value="ECO:0007669"/>
    <property type="project" value="UniProtKB-KW"/>
</dbReference>
<evidence type="ECO:0000256" key="15">
    <source>
        <dbReference type="ARBA" id="ARBA00049778"/>
    </source>
</evidence>
<comment type="pathway">
    <text evidence="12">Steroid metabolism; cholesterol degradation.</text>
</comment>
<evidence type="ECO:0000256" key="5">
    <source>
        <dbReference type="ARBA" id="ARBA00022827"/>
    </source>
</evidence>
<evidence type="ECO:0000256" key="7">
    <source>
        <dbReference type="ARBA" id="ARBA00023098"/>
    </source>
</evidence>
<feature type="domain" description="Glucose-methanol-choline oxidoreductase C-terminal" evidence="17">
    <location>
        <begin position="448"/>
        <end position="503"/>
    </location>
</feature>
<evidence type="ECO:0000256" key="6">
    <source>
        <dbReference type="ARBA" id="ARBA00023002"/>
    </source>
</evidence>
<dbReference type="Pfam" id="PF00732">
    <property type="entry name" value="GMC_oxred_N"/>
    <property type="match status" value="1"/>
</dbReference>
<evidence type="ECO:0000256" key="1">
    <source>
        <dbReference type="ARBA" id="ARBA00001974"/>
    </source>
</evidence>
<dbReference type="GO" id="GO:0016995">
    <property type="term" value="F:cholesterol oxidase activity"/>
    <property type="evidence" value="ECO:0007669"/>
    <property type="project" value="UniProtKB-EC"/>
</dbReference>
<accession>A0A1V6MH59</accession>
<reference evidence="19" key="1">
    <citation type="submission" date="2016-11" db="EMBL/GenBank/DDBJ databases">
        <authorList>
            <person name="Schniete J.K."/>
            <person name="Salih T."/>
            <person name="Algora Gallardo L."/>
            <person name="Martinez Fernandez S."/>
            <person name="Herron P.R."/>
        </authorList>
    </citation>
    <scope>NUCLEOTIDE SEQUENCE [LARGE SCALE GENOMIC DNA]</scope>
    <source>
        <strain evidence="19">DSM 41896</strain>
    </source>
</reference>
<proteinExistence type="inferred from homology"/>
<dbReference type="GO" id="GO:0004769">
    <property type="term" value="F:steroid Delta-isomerase activity"/>
    <property type="evidence" value="ECO:0007669"/>
    <property type="project" value="UniProtKB-EC"/>
</dbReference>
<name>A0A1V6MH59_9ACTN</name>
<comment type="similarity">
    <text evidence="2">Belongs to the GMC oxidoreductase family.</text>
</comment>
<dbReference type="RefSeq" id="WP_073499387.1">
    <property type="nucleotide sequence ID" value="NZ_MPOH02000051.1"/>
</dbReference>
<dbReference type="EC" id="5.3.3.1" evidence="11"/>
<evidence type="ECO:0000256" key="9">
    <source>
        <dbReference type="ARBA" id="ARBA00023221"/>
    </source>
</evidence>
<keyword evidence="7" id="KW-0443">Lipid metabolism</keyword>
<comment type="cofactor">
    <cofactor evidence="1">
        <name>FAD</name>
        <dbReference type="ChEBI" id="CHEBI:57692"/>
    </cofactor>
</comment>
<comment type="caution">
    <text evidence="18">The sequence shown here is derived from an EMBL/GenBank/DDBJ whole genome shotgun (WGS) entry which is preliminary data.</text>
</comment>
<evidence type="ECO:0000256" key="4">
    <source>
        <dbReference type="ARBA" id="ARBA00022630"/>
    </source>
</evidence>
<dbReference type="PANTHER" id="PTHR47470">
    <property type="entry name" value="CHOLESTEROL OXIDASE"/>
    <property type="match status" value="1"/>
</dbReference>
<evidence type="ECO:0000256" key="11">
    <source>
        <dbReference type="ARBA" id="ARBA00038856"/>
    </source>
</evidence>
<protein>
    <recommendedName>
        <fullName evidence="14">Cholesterol oxidase</fullName>
        <ecNumber evidence="13">1.1.3.6</ecNumber>
        <ecNumber evidence="11">5.3.3.1</ecNumber>
    </recommendedName>
    <alternativeName>
        <fullName evidence="15">Cholesterol isomerase</fullName>
    </alternativeName>
</protein>
<keyword evidence="8" id="KW-1207">Sterol metabolism</keyword>
<evidence type="ECO:0000256" key="10">
    <source>
        <dbReference type="ARBA" id="ARBA00023235"/>
    </source>
</evidence>
<dbReference type="EMBL" id="MPOH02000051">
    <property type="protein sequence ID" value="OQD51801.1"/>
    <property type="molecule type" value="Genomic_DNA"/>
</dbReference>
<evidence type="ECO:0000256" key="14">
    <source>
        <dbReference type="ARBA" id="ARBA00049744"/>
    </source>
</evidence>
<keyword evidence="6" id="KW-0560">Oxidoreductase</keyword>
<keyword evidence="3" id="KW-0153">Cholesterol metabolism</keyword>
<dbReference type="InterPro" id="IPR000172">
    <property type="entry name" value="GMC_OxRdtase_N"/>
</dbReference>
<sequence>MTEESVDVLVIGSGFGGSIPAYYLAAAGARVLVLERGPRVETADLSHSMALGSYNRIVDIIQGDGISVVAGNCVGGGSMVYFAASLRAPSFVFERTDSRGTRIWPNSLTRQTLDPWYDRVEDAIPVQQTDWNHVSYAGGVLAAACKRSGHTCNPVPVAVDLAKCVNCNWMLSGCAFDAKRTMLHNYLAAAESHGAEIRSLHEVQAICPSLKAGYRYAVTYYTLDSDDYSCSSPMSVVHAKTVVLAAGAVGSPVILQRSNLFLGGVPQAVGKYFSGNGDRVSVARVDEQKVRTLLGISRSDTVSYQGLPIGRPITAATYDYLNPQSDPFKRFTLQQIYFPPVTNVLAQARGTPTGWLGKDQRDLRRQWRSWLTMLAMTEDENEGNFGAVPLSGSFTRLAPGIGIGSMKFHASSRTRQAWDYSDEALRSILEKDALAEVMPWSEKLGGALTAHPLGSVRIGDEPATSALDDTHQLRGHPGLFVTDGSAVPSSLTVNPSLTIAALAERAAGHVLNQTQEMGVRLTQGAPLPGA</sequence>
<keyword evidence="10" id="KW-0413">Isomerase</keyword>
<dbReference type="Pfam" id="PF05199">
    <property type="entry name" value="GMC_oxred_C"/>
    <property type="match status" value="1"/>
</dbReference>
<dbReference type="InterPro" id="IPR052542">
    <property type="entry name" value="Cholesterol_Oxidase"/>
</dbReference>
<keyword evidence="5" id="KW-0274">FAD</keyword>
<dbReference type="InterPro" id="IPR007867">
    <property type="entry name" value="GMC_OxRtase_C"/>
</dbReference>
<evidence type="ECO:0000259" key="17">
    <source>
        <dbReference type="Pfam" id="PF05199"/>
    </source>
</evidence>
<dbReference type="Proteomes" id="UP000184286">
    <property type="component" value="Unassembled WGS sequence"/>
</dbReference>
<keyword evidence="4" id="KW-0285">Flavoprotein</keyword>
<organism evidence="18 19">
    <name type="scientific">Streptomyces phaeoluteigriseus</name>
    <dbReference type="NCBI Taxonomy" id="114686"/>
    <lineage>
        <taxon>Bacteria</taxon>
        <taxon>Bacillati</taxon>
        <taxon>Actinomycetota</taxon>
        <taxon>Actinomycetes</taxon>
        <taxon>Kitasatosporales</taxon>
        <taxon>Streptomycetaceae</taxon>
        <taxon>Streptomyces</taxon>
        <taxon>Streptomyces aurantiacus group</taxon>
    </lineage>
</organism>
<dbReference type="OrthoDB" id="9798604at2"/>